<reference evidence="4" key="1">
    <citation type="journal article" date="2016" name="Proc. Natl. Acad. Sci. U.S.A.">
        <title>Comparative genomics of biotechnologically important yeasts.</title>
        <authorList>
            <person name="Riley R."/>
            <person name="Haridas S."/>
            <person name="Wolfe K.H."/>
            <person name="Lopes M.R."/>
            <person name="Hittinger C.T."/>
            <person name="Goeker M."/>
            <person name="Salamov A.A."/>
            <person name="Wisecaver J.H."/>
            <person name="Long T.M."/>
            <person name="Calvey C.H."/>
            <person name="Aerts A.L."/>
            <person name="Barry K.W."/>
            <person name="Choi C."/>
            <person name="Clum A."/>
            <person name="Coughlan A.Y."/>
            <person name="Deshpande S."/>
            <person name="Douglass A.P."/>
            <person name="Hanson S.J."/>
            <person name="Klenk H.-P."/>
            <person name="LaButti K.M."/>
            <person name="Lapidus A."/>
            <person name="Lindquist E.A."/>
            <person name="Lipzen A.M."/>
            <person name="Meier-Kolthoff J.P."/>
            <person name="Ohm R.A."/>
            <person name="Otillar R.P."/>
            <person name="Pangilinan J.L."/>
            <person name="Peng Y."/>
            <person name="Rokas A."/>
            <person name="Rosa C.A."/>
            <person name="Scheuner C."/>
            <person name="Sibirny A.A."/>
            <person name="Slot J.C."/>
            <person name="Stielow J.B."/>
            <person name="Sun H."/>
            <person name="Kurtzman C.P."/>
            <person name="Blackwell M."/>
            <person name="Grigoriev I.V."/>
            <person name="Jeffries T.W."/>
        </authorList>
    </citation>
    <scope>NUCLEOTIDE SEQUENCE</scope>
    <source>
        <strain evidence="4">DSM 1968</strain>
    </source>
</reference>
<dbReference type="Proteomes" id="UP000095038">
    <property type="component" value="Unassembled WGS sequence"/>
</dbReference>
<dbReference type="Gene3D" id="3.80.10.10">
    <property type="entry name" value="Ribonuclease Inhibitor"/>
    <property type="match status" value="2"/>
</dbReference>
<evidence type="ECO:0000256" key="2">
    <source>
        <dbReference type="ARBA" id="ARBA00022737"/>
    </source>
</evidence>
<dbReference type="GeneID" id="30962483"/>
<name>A0A1D2VRX6_9ASCO</name>
<gene>
    <name evidence="3" type="ORF">ASCRUDRAFT_11671</name>
    <name evidence="4" type="ORF">ASCRUDRAFT_11677</name>
</gene>
<dbReference type="PANTHER" id="PTHR46652:SF3">
    <property type="entry name" value="LEUCINE-RICH REPEAT-CONTAINING PROTEIN 9"/>
    <property type="match status" value="1"/>
</dbReference>
<dbReference type="Pfam" id="PF12799">
    <property type="entry name" value="LRR_4"/>
    <property type="match status" value="1"/>
</dbReference>
<dbReference type="SMART" id="SM00365">
    <property type="entry name" value="LRR_SD22"/>
    <property type="match status" value="4"/>
</dbReference>
<dbReference type="InterPro" id="IPR001611">
    <property type="entry name" value="Leu-rich_rpt"/>
</dbReference>
<keyword evidence="5" id="KW-1185">Reference proteome</keyword>
<dbReference type="OrthoDB" id="4019115at2759"/>
<keyword evidence="1" id="KW-0433">Leucine-rich repeat</keyword>
<dbReference type="RefSeq" id="XP_020050663.1">
    <property type="nucleotide sequence ID" value="XM_020188847.1"/>
</dbReference>
<dbReference type="GeneID" id="30962482"/>
<protein>
    <submittedName>
        <fullName evidence="4">L domain-like protein</fullName>
    </submittedName>
</protein>
<proteinExistence type="predicted"/>
<sequence length="444" mass="50949">MELAVPKSPRQNILKGLPPHILNAIFTQLSFEQTFLFISSANPTVKRTCLAKVFQNIELITHDSRNFVPSDHTKNFPKSPLILSLKDVLLFKHYLNQFTNAIFLKVCLPDTNLLDNHQDIITMFCSVTKMVIDVQSPSYCYNNALYSAPSSEPKVHDGFRKCISIIKNLLLVQKHTLKTVIIDFKNIISRKYSKFQHAPGTSNDPDYHPEDLTDPQSLFSDECVNFNQFDLKRLHLNGMDLTEIESGVSKLKSINHFELRNNNFGRLENVCFSEMIKYLDLTNSKITSIKNVHFPKHLATLKLFSNKLKEFNNPIEPEDQIKPNLRNNSIFNIKSIRSLNPLSNLEELYLLLNLCSNRIKIVENIERLDNLSKINLAHNISGFKLVENKTCLRKLTTMNLSYNRISEISGLNCIKNLKSLDLPNNRIKTLVSIEQLNNCSFVNL</sequence>
<dbReference type="PROSITE" id="PS51450">
    <property type="entry name" value="LRR"/>
    <property type="match status" value="2"/>
</dbReference>
<dbReference type="EMBL" id="KV454475">
    <property type="protein sequence ID" value="ODV64348.1"/>
    <property type="molecule type" value="Genomic_DNA"/>
</dbReference>
<organism evidence="4 5">
    <name type="scientific">Ascoidea rubescens DSM 1968</name>
    <dbReference type="NCBI Taxonomy" id="1344418"/>
    <lineage>
        <taxon>Eukaryota</taxon>
        <taxon>Fungi</taxon>
        <taxon>Dikarya</taxon>
        <taxon>Ascomycota</taxon>
        <taxon>Saccharomycotina</taxon>
        <taxon>Saccharomycetes</taxon>
        <taxon>Ascoideaceae</taxon>
        <taxon>Ascoidea</taxon>
    </lineage>
</organism>
<evidence type="ECO:0000256" key="1">
    <source>
        <dbReference type="ARBA" id="ARBA00022614"/>
    </source>
</evidence>
<reference evidence="5" key="2">
    <citation type="submission" date="2016-05" db="EMBL/GenBank/DDBJ databases">
        <title>Comparative genomics of biotechnologically important yeasts.</title>
        <authorList>
            <consortium name="DOE Joint Genome Institute"/>
            <person name="Riley R."/>
            <person name="Haridas S."/>
            <person name="Wolfe K.H."/>
            <person name="Lopes M.R."/>
            <person name="Hittinger C.T."/>
            <person name="Goker M."/>
            <person name="Salamov A."/>
            <person name="Wisecaver J."/>
            <person name="Long T.M."/>
            <person name="Aerts A.L."/>
            <person name="Barry K."/>
            <person name="Choi C."/>
            <person name="Clum A."/>
            <person name="Coughlan A.Y."/>
            <person name="Deshpande S."/>
            <person name="Douglass A.P."/>
            <person name="Hanson S.J."/>
            <person name="Klenk H.-P."/>
            <person name="Labutti K."/>
            <person name="Lapidus A."/>
            <person name="Lindquist E."/>
            <person name="Lipzen A."/>
            <person name="Meier-Kolthoff J.P."/>
            <person name="Ohm R.A."/>
            <person name="Otillar R.P."/>
            <person name="Pangilinan J."/>
            <person name="Peng Y."/>
            <person name="Rokas A."/>
            <person name="Rosa C.A."/>
            <person name="Scheuner C."/>
            <person name="Sibirny A.A."/>
            <person name="Slot J.C."/>
            <person name="Stielow J.B."/>
            <person name="Sun H."/>
            <person name="Kurtzman C.P."/>
            <person name="Blackwell M."/>
            <person name="Grigoriev I.V."/>
            <person name="Jeffries T.W."/>
        </authorList>
    </citation>
    <scope>NUCLEOTIDE SEQUENCE [LARGE SCALE GENOMIC DNA]</scope>
    <source>
        <strain evidence="5">DSM 1968</strain>
    </source>
</reference>
<dbReference type="InterPro" id="IPR032675">
    <property type="entry name" value="LRR_dom_sf"/>
</dbReference>
<dbReference type="EMBL" id="KV454475">
    <property type="protein sequence ID" value="ODV64356.1"/>
    <property type="molecule type" value="Genomic_DNA"/>
</dbReference>
<dbReference type="AlphaFoldDB" id="A0A1D2VRX6"/>
<dbReference type="InterPro" id="IPR050836">
    <property type="entry name" value="SDS22/Internalin_LRR"/>
</dbReference>
<evidence type="ECO:0000313" key="4">
    <source>
        <dbReference type="EMBL" id="ODV64356.1"/>
    </source>
</evidence>
<dbReference type="STRING" id="1344418.A0A1D2VRX6"/>
<dbReference type="PANTHER" id="PTHR46652">
    <property type="entry name" value="LEUCINE-RICH REPEAT AND IQ DOMAIN-CONTAINING PROTEIN 1-RELATED"/>
    <property type="match status" value="1"/>
</dbReference>
<evidence type="ECO:0000313" key="3">
    <source>
        <dbReference type="EMBL" id="ODV64348.1"/>
    </source>
</evidence>
<keyword evidence="2" id="KW-0677">Repeat</keyword>
<dbReference type="SUPFAM" id="SSF52058">
    <property type="entry name" value="L domain-like"/>
    <property type="match status" value="1"/>
</dbReference>
<accession>A0A1D2VRX6</accession>
<evidence type="ECO:0000313" key="5">
    <source>
        <dbReference type="Proteomes" id="UP000095038"/>
    </source>
</evidence>
<dbReference type="InterPro" id="IPR025875">
    <property type="entry name" value="Leu-rich_rpt_4"/>
</dbReference>
<dbReference type="RefSeq" id="XP_020050655.1">
    <property type="nucleotide sequence ID" value="XM_020188846.1"/>
</dbReference>